<comment type="caution">
    <text evidence="4">The sequence shown here is derived from an EMBL/GenBank/DDBJ whole genome shotgun (WGS) entry which is preliminary data.</text>
</comment>
<dbReference type="Gene3D" id="3.30.450.40">
    <property type="match status" value="1"/>
</dbReference>
<accession>A0ABP8P7H8</accession>
<protein>
    <submittedName>
        <fullName evidence="4">GAF domain-containing protein</fullName>
    </submittedName>
</protein>
<evidence type="ECO:0000313" key="4">
    <source>
        <dbReference type="EMBL" id="GAA4481766.1"/>
    </source>
</evidence>
<dbReference type="SUPFAM" id="SSF55781">
    <property type="entry name" value="GAF domain-like"/>
    <property type="match status" value="1"/>
</dbReference>
<dbReference type="Gene3D" id="1.10.10.10">
    <property type="entry name" value="Winged helix-like DNA-binding domain superfamily/Winged helix DNA-binding domain"/>
    <property type="match status" value="1"/>
</dbReference>
<dbReference type="InterPro" id="IPR005561">
    <property type="entry name" value="ANTAR"/>
</dbReference>
<dbReference type="Pfam" id="PF03861">
    <property type="entry name" value="ANTAR"/>
    <property type="match status" value="1"/>
</dbReference>
<gene>
    <name evidence="4" type="ORF">GCM10023191_001060</name>
</gene>
<evidence type="ECO:0000256" key="2">
    <source>
        <dbReference type="ARBA" id="ARBA00023163"/>
    </source>
</evidence>
<keyword evidence="1" id="KW-0805">Transcription regulation</keyword>
<keyword evidence="2" id="KW-0804">Transcription</keyword>
<dbReference type="InterPro" id="IPR036388">
    <property type="entry name" value="WH-like_DNA-bd_sf"/>
</dbReference>
<keyword evidence="5" id="KW-1185">Reference proteome</keyword>
<evidence type="ECO:0000259" key="3">
    <source>
        <dbReference type="SMART" id="SM01012"/>
    </source>
</evidence>
<feature type="domain" description="ANTAR" evidence="3">
    <location>
        <begin position="148"/>
        <end position="225"/>
    </location>
</feature>
<sequence length="233" mass="24582">MRLAGALAEIVTDFPGRADIPGKLCRACHAALPVDGVGLSLMTEGQPDGRLLLGASDEQGVRIEEWQFGLGEGPCVSAFVAGRPVLVPDLQAREACLRWPMFTREAASAGVAAVFAFPLQVGVIGIGVMDCYRSRVGPLAEIAEALAVVDAVTVALLNVEITSGEDAVPEVALFDLSWRTHAVVHQATGALSAELGILVGEALARLRAYAFRYSRPLDEVAADVLSGRLHLTR</sequence>
<name>A0ABP8P7H8_9ACTN</name>
<dbReference type="Proteomes" id="UP001500503">
    <property type="component" value="Unassembled WGS sequence"/>
</dbReference>
<evidence type="ECO:0000256" key="1">
    <source>
        <dbReference type="ARBA" id="ARBA00023015"/>
    </source>
</evidence>
<evidence type="ECO:0000313" key="5">
    <source>
        <dbReference type="Proteomes" id="UP001500503"/>
    </source>
</evidence>
<dbReference type="SMART" id="SM01012">
    <property type="entry name" value="ANTAR"/>
    <property type="match status" value="1"/>
</dbReference>
<reference evidence="5" key="1">
    <citation type="journal article" date="2019" name="Int. J. Syst. Evol. Microbiol.">
        <title>The Global Catalogue of Microorganisms (GCM) 10K type strain sequencing project: providing services to taxonomists for standard genome sequencing and annotation.</title>
        <authorList>
            <consortium name="The Broad Institute Genomics Platform"/>
            <consortium name="The Broad Institute Genome Sequencing Center for Infectious Disease"/>
            <person name="Wu L."/>
            <person name="Ma J."/>
        </authorList>
    </citation>
    <scope>NUCLEOTIDE SEQUENCE [LARGE SCALE GENOMIC DNA]</scope>
    <source>
        <strain evidence="5">JCM 17933</strain>
    </source>
</reference>
<proteinExistence type="predicted"/>
<organism evidence="4 5">
    <name type="scientific">Actinoallomurus oryzae</name>
    <dbReference type="NCBI Taxonomy" id="502180"/>
    <lineage>
        <taxon>Bacteria</taxon>
        <taxon>Bacillati</taxon>
        <taxon>Actinomycetota</taxon>
        <taxon>Actinomycetes</taxon>
        <taxon>Streptosporangiales</taxon>
        <taxon>Thermomonosporaceae</taxon>
        <taxon>Actinoallomurus</taxon>
    </lineage>
</organism>
<dbReference type="EMBL" id="BAABHF010000006">
    <property type="protein sequence ID" value="GAA4481766.1"/>
    <property type="molecule type" value="Genomic_DNA"/>
</dbReference>
<dbReference type="InterPro" id="IPR029016">
    <property type="entry name" value="GAF-like_dom_sf"/>
</dbReference>